<dbReference type="PANTHER" id="PTHR11851">
    <property type="entry name" value="METALLOPROTEASE"/>
    <property type="match status" value="1"/>
</dbReference>
<dbReference type="SUPFAM" id="SSF63411">
    <property type="entry name" value="LuxS/MPP-like metallohydrolase"/>
    <property type="match status" value="2"/>
</dbReference>
<sequence>MRKIVLFIAVALLTISMLHAQTVDRSKPPKPGPAPIIKIDDPVIYKLSNGITVLVVENHKVPKVTADYFIDAGPITEGNKAGVLELTGAMLSEGTTKHSKAAFDQAVDRMGANVNLSSNGGSASALTRYFDSAFMLMAEALQQPKFTQESFNKLQQMKLTDMKAAEKSAKAIAARVTNALLYGTNNPKGEFETPQTVSGLTLADVEAAYKKYITPSRGYLTFVGDIKPEQAKALAEKAFVRWKGNTLTLEKTPDAKNPAKTEIDLIDVPNAVQSEIHVTNVVTLPLTSPDYFAALLANEILGGGSTGYLFMNLREKHGFTYGAYSGIGSGRFQSAFTASASVRNAKTDSAVTEFLHELNRIRTEPVTDVQLQAVKAVYNGAFARGLEDPSRIAGFARNIIINNLPKDFYRTYLQKINAVTPADVQRAAQKYFNYNDTRIVVVSKAADVKSGLEKLGFPVKEYDAFAKPVTASAANNAAVNVDAKTIIQHYIKAIGGADALAQVKSVNGTGNMSVQGMQLVYNQKQMAPNKQLITISMNGNVVSKNVFNGTTGYQQQMGNKTNMSAEDIAESKLQTSIFEQEDYLKNPDIKLQVAGTEKVNGSDAYKVQVTLPSGKNITEYYDVASKLLVKREAAKTAGEQTVNTTTEFSDYKKAGNIMLPYKVSISVAAGEMNQAFEVVFSDYKINEGVSESDFE</sequence>
<dbReference type="Pfam" id="PF05193">
    <property type="entry name" value="Peptidase_M16_C"/>
    <property type="match status" value="1"/>
</dbReference>
<feature type="domain" description="Peptidase M16 N-terminal" evidence="2">
    <location>
        <begin position="53"/>
        <end position="175"/>
    </location>
</feature>
<evidence type="ECO:0000259" key="2">
    <source>
        <dbReference type="Pfam" id="PF00675"/>
    </source>
</evidence>
<organism evidence="4 5">
    <name type="scientific">Ilyomonas limi</name>
    <dbReference type="NCBI Taxonomy" id="2575867"/>
    <lineage>
        <taxon>Bacteria</taxon>
        <taxon>Pseudomonadati</taxon>
        <taxon>Bacteroidota</taxon>
        <taxon>Chitinophagia</taxon>
        <taxon>Chitinophagales</taxon>
        <taxon>Chitinophagaceae</taxon>
        <taxon>Ilyomonas</taxon>
    </lineage>
</organism>
<dbReference type="Pfam" id="PF00675">
    <property type="entry name" value="Peptidase_M16"/>
    <property type="match status" value="1"/>
</dbReference>
<evidence type="ECO:0000256" key="1">
    <source>
        <dbReference type="SAM" id="SignalP"/>
    </source>
</evidence>
<evidence type="ECO:0000259" key="3">
    <source>
        <dbReference type="Pfam" id="PF05193"/>
    </source>
</evidence>
<dbReference type="GO" id="GO:0046872">
    <property type="term" value="F:metal ion binding"/>
    <property type="evidence" value="ECO:0007669"/>
    <property type="project" value="InterPro"/>
</dbReference>
<evidence type="ECO:0000313" key="4">
    <source>
        <dbReference type="EMBL" id="TKK64945.1"/>
    </source>
</evidence>
<comment type="caution">
    <text evidence="4">The sequence shown here is derived from an EMBL/GenBank/DDBJ whole genome shotgun (WGS) entry which is preliminary data.</text>
</comment>
<reference evidence="4 5" key="1">
    <citation type="submission" date="2019-05" db="EMBL/GenBank/DDBJ databases">
        <title>Panacibacter sp. strain 17mud1-8 Genome sequencing and assembly.</title>
        <authorList>
            <person name="Chhetri G."/>
        </authorList>
    </citation>
    <scope>NUCLEOTIDE SEQUENCE [LARGE SCALE GENOMIC DNA]</scope>
    <source>
        <strain evidence="4 5">17mud1-8</strain>
    </source>
</reference>
<dbReference type="Proteomes" id="UP000305848">
    <property type="component" value="Unassembled WGS sequence"/>
</dbReference>
<proteinExistence type="predicted"/>
<dbReference type="InterPro" id="IPR011765">
    <property type="entry name" value="Pept_M16_N"/>
</dbReference>
<keyword evidence="1" id="KW-0732">Signal</keyword>
<dbReference type="SMR" id="A0A4U3KRA5"/>
<dbReference type="EMBL" id="SZQL01000026">
    <property type="protein sequence ID" value="TKK64945.1"/>
    <property type="molecule type" value="Genomic_DNA"/>
</dbReference>
<evidence type="ECO:0000313" key="5">
    <source>
        <dbReference type="Proteomes" id="UP000305848"/>
    </source>
</evidence>
<name>A0A4U3KRA5_9BACT</name>
<feature type="signal peptide" evidence="1">
    <location>
        <begin position="1"/>
        <end position="20"/>
    </location>
</feature>
<dbReference type="InterPro" id="IPR050361">
    <property type="entry name" value="MPP/UQCRC_Complex"/>
</dbReference>
<keyword evidence="5" id="KW-1185">Reference proteome</keyword>
<dbReference type="InterPro" id="IPR011249">
    <property type="entry name" value="Metalloenz_LuxS/M16"/>
</dbReference>
<dbReference type="AlphaFoldDB" id="A0A4U3KRA5"/>
<gene>
    <name evidence="4" type="ORF">FC093_21460</name>
</gene>
<dbReference type="OrthoDB" id="9811314at2"/>
<protein>
    <submittedName>
        <fullName evidence="4">Insulinase family protein</fullName>
    </submittedName>
</protein>
<dbReference type="PANTHER" id="PTHR11851:SF224">
    <property type="entry name" value="PROCESSING PROTEASE"/>
    <property type="match status" value="1"/>
</dbReference>
<accession>A0A4U3KRA5</accession>
<feature type="domain" description="Peptidase M16 C-terminal" evidence="3">
    <location>
        <begin position="200"/>
        <end position="376"/>
    </location>
</feature>
<dbReference type="Gene3D" id="3.30.830.10">
    <property type="entry name" value="Metalloenzyme, LuxS/M16 peptidase-like"/>
    <property type="match status" value="2"/>
</dbReference>
<feature type="chain" id="PRO_5020801934" evidence="1">
    <location>
        <begin position="21"/>
        <end position="695"/>
    </location>
</feature>
<dbReference type="RefSeq" id="WP_137263874.1">
    <property type="nucleotide sequence ID" value="NZ_SZQL01000026.1"/>
</dbReference>
<dbReference type="Gene3D" id="2.50.20.10">
    <property type="entry name" value="Lipoprotein localisation LolA/LolB/LppX"/>
    <property type="match status" value="1"/>
</dbReference>
<dbReference type="InterPro" id="IPR007863">
    <property type="entry name" value="Peptidase_M16_C"/>
</dbReference>